<comment type="caution">
    <text evidence="2">The sequence shown here is derived from an EMBL/GenBank/DDBJ whole genome shotgun (WGS) entry which is preliminary data.</text>
</comment>
<keyword evidence="1" id="KW-0732">Signal</keyword>
<sequence length="92" mass="9992">MCHRHLACLLPLSLSNFICAPLSSSDGLSPDQSLSLHLRSLSVNLYTAAPTAVEHYLLRTRNAASSHWLPPFSLPKYILASLPFSISLSSAD</sequence>
<accession>A0A8T2QNQ0</accession>
<feature type="chain" id="PRO_5035939376" description="Secreted protein" evidence="1">
    <location>
        <begin position="26"/>
        <end position="92"/>
    </location>
</feature>
<keyword evidence="3" id="KW-1185">Reference proteome</keyword>
<organism evidence="2 3">
    <name type="scientific">Ceratopteris richardii</name>
    <name type="common">Triangle waterfern</name>
    <dbReference type="NCBI Taxonomy" id="49495"/>
    <lineage>
        <taxon>Eukaryota</taxon>
        <taxon>Viridiplantae</taxon>
        <taxon>Streptophyta</taxon>
        <taxon>Embryophyta</taxon>
        <taxon>Tracheophyta</taxon>
        <taxon>Polypodiopsida</taxon>
        <taxon>Polypodiidae</taxon>
        <taxon>Polypodiales</taxon>
        <taxon>Pteridineae</taxon>
        <taxon>Pteridaceae</taxon>
        <taxon>Parkerioideae</taxon>
        <taxon>Ceratopteris</taxon>
    </lineage>
</organism>
<feature type="signal peptide" evidence="1">
    <location>
        <begin position="1"/>
        <end position="25"/>
    </location>
</feature>
<gene>
    <name evidence="2" type="ORF">KP509_33G016800</name>
</gene>
<dbReference type="EMBL" id="CM035438">
    <property type="protein sequence ID" value="KAH7285180.1"/>
    <property type="molecule type" value="Genomic_DNA"/>
</dbReference>
<proteinExistence type="predicted"/>
<name>A0A8T2QNQ0_CERRI</name>
<evidence type="ECO:0000256" key="1">
    <source>
        <dbReference type="SAM" id="SignalP"/>
    </source>
</evidence>
<evidence type="ECO:0008006" key="4">
    <source>
        <dbReference type="Google" id="ProtNLM"/>
    </source>
</evidence>
<evidence type="ECO:0000313" key="2">
    <source>
        <dbReference type="EMBL" id="KAH7285180.1"/>
    </source>
</evidence>
<dbReference type="Proteomes" id="UP000825935">
    <property type="component" value="Chromosome 33"/>
</dbReference>
<protein>
    <recommendedName>
        <fullName evidence="4">Secreted protein</fullName>
    </recommendedName>
</protein>
<dbReference type="AlphaFoldDB" id="A0A8T2QNQ0"/>
<evidence type="ECO:0000313" key="3">
    <source>
        <dbReference type="Proteomes" id="UP000825935"/>
    </source>
</evidence>
<reference evidence="2" key="1">
    <citation type="submission" date="2021-08" db="EMBL/GenBank/DDBJ databases">
        <title>WGS assembly of Ceratopteris richardii.</title>
        <authorList>
            <person name="Marchant D.B."/>
            <person name="Chen G."/>
            <person name="Jenkins J."/>
            <person name="Shu S."/>
            <person name="Leebens-Mack J."/>
            <person name="Grimwood J."/>
            <person name="Schmutz J."/>
            <person name="Soltis P."/>
            <person name="Soltis D."/>
            <person name="Chen Z.-H."/>
        </authorList>
    </citation>
    <scope>NUCLEOTIDE SEQUENCE</scope>
    <source>
        <strain evidence="2">Whitten #5841</strain>
        <tissue evidence="2">Leaf</tissue>
    </source>
</reference>